<dbReference type="CDD" id="cd04301">
    <property type="entry name" value="NAT_SF"/>
    <property type="match status" value="1"/>
</dbReference>
<keyword evidence="3" id="KW-1185">Reference proteome</keyword>
<reference evidence="2 3" key="1">
    <citation type="submission" date="2016-10" db="EMBL/GenBank/DDBJ databases">
        <title>Draft Genome sequence of Alkanindiges sp. strain H1.</title>
        <authorList>
            <person name="Subhash Y."/>
            <person name="Lee S."/>
        </authorList>
    </citation>
    <scope>NUCLEOTIDE SEQUENCE [LARGE SCALE GENOMIC DNA]</scope>
    <source>
        <strain evidence="2 3">H1</strain>
    </source>
</reference>
<protein>
    <recommendedName>
        <fullName evidence="1">N-acetyltransferase domain-containing protein</fullName>
    </recommendedName>
</protein>
<feature type="domain" description="N-acetyltransferase" evidence="1">
    <location>
        <begin position="3"/>
        <end position="177"/>
    </location>
</feature>
<dbReference type="EMBL" id="MLCN01000022">
    <property type="protein sequence ID" value="ONG39861.1"/>
    <property type="molecule type" value="Genomic_DNA"/>
</dbReference>
<dbReference type="PANTHER" id="PTHR43617:SF9">
    <property type="entry name" value="GNAT FAMILY ACETYLTRANSFERASE"/>
    <property type="match status" value="1"/>
</dbReference>
<comment type="caution">
    <text evidence="2">The sequence shown here is derived from an EMBL/GenBank/DDBJ whole genome shotgun (WGS) entry which is preliminary data.</text>
</comment>
<dbReference type="InterPro" id="IPR016181">
    <property type="entry name" value="Acyl_CoA_acyltransferase"/>
</dbReference>
<evidence type="ECO:0000313" key="2">
    <source>
        <dbReference type="EMBL" id="ONG39861.1"/>
    </source>
</evidence>
<dbReference type="OrthoDB" id="119501at2"/>
<dbReference type="PROSITE" id="PS51186">
    <property type="entry name" value="GNAT"/>
    <property type="match status" value="1"/>
</dbReference>
<dbReference type="Gene3D" id="3.40.630.30">
    <property type="match status" value="1"/>
</dbReference>
<gene>
    <name evidence="2" type="ORF">BKE30_08830</name>
</gene>
<dbReference type="Pfam" id="PF00583">
    <property type="entry name" value="Acetyltransf_1"/>
    <property type="match status" value="1"/>
</dbReference>
<sequence>MILSFRPATMQDASALVALVNRAYRPTSGQEGWTHESNWITAQRISLEQLQSLLQQPSNYLLIAECLPLEKHNPQIVGCVLLSWHSPVLQIGLLTVEPHYQAQHIGRQLLDYAEQQGRQLFQPDIFEMSVVHTRQELIAYYERRGYQQTGQIKPYPLDQNVGTPKQPLHLLIMQKIA</sequence>
<dbReference type="PANTHER" id="PTHR43617">
    <property type="entry name" value="L-AMINO ACID N-ACETYLTRANSFERASE"/>
    <property type="match status" value="1"/>
</dbReference>
<evidence type="ECO:0000259" key="1">
    <source>
        <dbReference type="PROSITE" id="PS51186"/>
    </source>
</evidence>
<dbReference type="InterPro" id="IPR050276">
    <property type="entry name" value="MshD_Acetyltransferase"/>
</dbReference>
<dbReference type="Proteomes" id="UP000192132">
    <property type="component" value="Unassembled WGS sequence"/>
</dbReference>
<evidence type="ECO:0000313" key="3">
    <source>
        <dbReference type="Proteomes" id="UP000192132"/>
    </source>
</evidence>
<proteinExistence type="predicted"/>
<organism evidence="2 3">
    <name type="scientific">Alkanindiges hydrocarboniclasticus</name>
    <dbReference type="NCBI Taxonomy" id="1907941"/>
    <lineage>
        <taxon>Bacteria</taxon>
        <taxon>Pseudomonadati</taxon>
        <taxon>Pseudomonadota</taxon>
        <taxon>Gammaproteobacteria</taxon>
        <taxon>Moraxellales</taxon>
        <taxon>Moraxellaceae</taxon>
        <taxon>Alkanindiges</taxon>
    </lineage>
</organism>
<dbReference type="InterPro" id="IPR000182">
    <property type="entry name" value="GNAT_dom"/>
</dbReference>
<dbReference type="GO" id="GO:0016747">
    <property type="term" value="F:acyltransferase activity, transferring groups other than amino-acyl groups"/>
    <property type="evidence" value="ECO:0007669"/>
    <property type="project" value="InterPro"/>
</dbReference>
<dbReference type="RefSeq" id="WP_076878226.1">
    <property type="nucleotide sequence ID" value="NZ_MLCN01000022.1"/>
</dbReference>
<accession>A0A1S8CV87</accession>
<name>A0A1S8CV87_9GAMM</name>
<dbReference type="AlphaFoldDB" id="A0A1S8CV87"/>
<dbReference type="STRING" id="1907941.BKE30_08830"/>
<dbReference type="SUPFAM" id="SSF55729">
    <property type="entry name" value="Acyl-CoA N-acyltransferases (Nat)"/>
    <property type="match status" value="1"/>
</dbReference>